<organism evidence="6 7">
    <name type="scientific">Koleobacter methoxysyntrophicus</name>
    <dbReference type="NCBI Taxonomy" id="2751313"/>
    <lineage>
        <taxon>Bacteria</taxon>
        <taxon>Bacillati</taxon>
        <taxon>Bacillota</taxon>
        <taxon>Clostridia</taxon>
        <taxon>Koleobacterales</taxon>
        <taxon>Koleobacteraceae</taxon>
        <taxon>Koleobacter</taxon>
    </lineage>
</organism>
<evidence type="ECO:0000256" key="1">
    <source>
        <dbReference type="ARBA" id="ARBA00008760"/>
    </source>
</evidence>
<dbReference type="InterPro" id="IPR026569">
    <property type="entry name" value="Ribosomal_bL28"/>
</dbReference>
<dbReference type="GO" id="GO:1990904">
    <property type="term" value="C:ribonucleoprotein complex"/>
    <property type="evidence" value="ECO:0007669"/>
    <property type="project" value="UniProtKB-KW"/>
</dbReference>
<dbReference type="InterPro" id="IPR050096">
    <property type="entry name" value="Bacterial_rp_bL28"/>
</dbReference>
<dbReference type="InterPro" id="IPR001383">
    <property type="entry name" value="Ribosomal_bL28_bact-type"/>
</dbReference>
<keyword evidence="2 5" id="KW-0689">Ribosomal protein</keyword>
<dbReference type="GO" id="GO:0003735">
    <property type="term" value="F:structural constituent of ribosome"/>
    <property type="evidence" value="ECO:0007669"/>
    <property type="project" value="InterPro"/>
</dbReference>
<evidence type="ECO:0000256" key="2">
    <source>
        <dbReference type="ARBA" id="ARBA00022980"/>
    </source>
</evidence>
<reference evidence="6" key="1">
    <citation type="submission" date="2020-07" db="EMBL/GenBank/DDBJ databases">
        <title>Koleobacter methoxysyntrophicus gen. nov., sp. nov., a novel anaerobic bacterium isolated from deep subsurface oil field and proposal of Koleobacterales ord. nov. in the phylum Firmicutes.</title>
        <authorList>
            <person name="Sakamoto S."/>
            <person name="Tamaki H."/>
        </authorList>
    </citation>
    <scope>NUCLEOTIDE SEQUENCE</scope>
    <source>
        <strain evidence="6">NRmbB1</strain>
    </source>
</reference>
<accession>A0A8A0RQK0</accession>
<evidence type="ECO:0000256" key="5">
    <source>
        <dbReference type="HAMAP-Rule" id="MF_00373"/>
    </source>
</evidence>
<evidence type="ECO:0000313" key="7">
    <source>
        <dbReference type="Proteomes" id="UP000662904"/>
    </source>
</evidence>
<name>A0A8A0RQK0_9FIRM</name>
<dbReference type="GO" id="GO:0006412">
    <property type="term" value="P:translation"/>
    <property type="evidence" value="ECO:0007669"/>
    <property type="project" value="UniProtKB-UniRule"/>
</dbReference>
<dbReference type="RefSeq" id="WP_206707164.1">
    <property type="nucleotide sequence ID" value="NZ_CP059066.1"/>
</dbReference>
<dbReference type="HAMAP" id="MF_00373">
    <property type="entry name" value="Ribosomal_bL28"/>
    <property type="match status" value="1"/>
</dbReference>
<dbReference type="SUPFAM" id="SSF143800">
    <property type="entry name" value="L28p-like"/>
    <property type="match status" value="1"/>
</dbReference>
<dbReference type="AlphaFoldDB" id="A0A8A0RQK0"/>
<dbReference type="Proteomes" id="UP000662904">
    <property type="component" value="Chromosome"/>
</dbReference>
<evidence type="ECO:0000313" key="6">
    <source>
        <dbReference type="EMBL" id="QSQ09828.1"/>
    </source>
</evidence>
<dbReference type="PANTHER" id="PTHR39080:SF1">
    <property type="entry name" value="LARGE RIBOSOMAL SUBUNIT PROTEIN BL28A"/>
    <property type="match status" value="1"/>
</dbReference>
<sequence>MANKCDVCGKAPLSGNKVSHSNIKSKRKWAPNIKKIKAVVNNSTKRINVCTRCLRTGKVKRAI</sequence>
<dbReference type="Gene3D" id="2.30.170.40">
    <property type="entry name" value="Ribosomal protein L28/L24"/>
    <property type="match status" value="1"/>
</dbReference>
<dbReference type="EMBL" id="CP059066">
    <property type="protein sequence ID" value="QSQ09828.1"/>
    <property type="molecule type" value="Genomic_DNA"/>
</dbReference>
<dbReference type="InterPro" id="IPR034704">
    <property type="entry name" value="Ribosomal_bL28/bL31-like_sf"/>
</dbReference>
<keyword evidence="3 5" id="KW-0687">Ribonucleoprotein</keyword>
<protein>
    <recommendedName>
        <fullName evidence="4 5">Large ribosomal subunit protein bL28</fullName>
    </recommendedName>
</protein>
<keyword evidence="7" id="KW-1185">Reference proteome</keyword>
<dbReference type="KEGG" id="kme:H0A61_02209"/>
<gene>
    <name evidence="5 6" type="primary">rpmB</name>
    <name evidence="6" type="ORF">H0A61_02209</name>
</gene>
<proteinExistence type="inferred from homology"/>
<comment type="similarity">
    <text evidence="1 5">Belongs to the bacterial ribosomal protein bL28 family.</text>
</comment>
<dbReference type="PANTHER" id="PTHR39080">
    <property type="entry name" value="50S RIBOSOMAL PROTEIN L28"/>
    <property type="match status" value="1"/>
</dbReference>
<dbReference type="InterPro" id="IPR037147">
    <property type="entry name" value="Ribosomal_bL28_sf"/>
</dbReference>
<dbReference type="NCBIfam" id="TIGR00009">
    <property type="entry name" value="L28"/>
    <property type="match status" value="1"/>
</dbReference>
<dbReference type="GO" id="GO:0005840">
    <property type="term" value="C:ribosome"/>
    <property type="evidence" value="ECO:0007669"/>
    <property type="project" value="UniProtKB-KW"/>
</dbReference>
<evidence type="ECO:0000256" key="4">
    <source>
        <dbReference type="ARBA" id="ARBA00035174"/>
    </source>
</evidence>
<evidence type="ECO:0000256" key="3">
    <source>
        <dbReference type="ARBA" id="ARBA00023274"/>
    </source>
</evidence>
<dbReference type="Pfam" id="PF00830">
    <property type="entry name" value="Ribosomal_L28"/>
    <property type="match status" value="1"/>
</dbReference>